<sequence>MTSMGAAYITRKLITSKLLPFSCSRTALLQRQQRPARPSNAELGWDFAEVMSSGWEAEAGSRDLYGSMERFLSLVQSCDVEIRLSRLDACEVARRLKKSGNDLHTISTSNICDANYVGFESVLRDFGSLLWKNGTLVSSSMNWIFPNMRMEGLTSTSVSQACWSLGMSREKANKMIVEDLSERAQKETGPSRGTVTSGSRLENPATL</sequence>
<evidence type="ECO:0000313" key="3">
    <source>
        <dbReference type="Proteomes" id="UP000001514"/>
    </source>
</evidence>
<dbReference type="InParanoid" id="D8RUX6"/>
<dbReference type="AlphaFoldDB" id="D8RUX6"/>
<name>D8RUX6_SELML</name>
<keyword evidence="3" id="KW-1185">Reference proteome</keyword>
<gene>
    <name evidence="2" type="ORF">SELMODRAFT_415072</name>
</gene>
<reference evidence="2 3" key="1">
    <citation type="journal article" date="2011" name="Science">
        <title>The Selaginella genome identifies genetic changes associated with the evolution of vascular plants.</title>
        <authorList>
            <person name="Banks J.A."/>
            <person name="Nishiyama T."/>
            <person name="Hasebe M."/>
            <person name="Bowman J.L."/>
            <person name="Gribskov M."/>
            <person name="dePamphilis C."/>
            <person name="Albert V.A."/>
            <person name="Aono N."/>
            <person name="Aoyama T."/>
            <person name="Ambrose B.A."/>
            <person name="Ashton N.W."/>
            <person name="Axtell M.J."/>
            <person name="Barker E."/>
            <person name="Barker M.S."/>
            <person name="Bennetzen J.L."/>
            <person name="Bonawitz N.D."/>
            <person name="Chapple C."/>
            <person name="Cheng C."/>
            <person name="Correa L.G."/>
            <person name="Dacre M."/>
            <person name="DeBarry J."/>
            <person name="Dreyer I."/>
            <person name="Elias M."/>
            <person name="Engstrom E.M."/>
            <person name="Estelle M."/>
            <person name="Feng L."/>
            <person name="Finet C."/>
            <person name="Floyd S.K."/>
            <person name="Frommer W.B."/>
            <person name="Fujita T."/>
            <person name="Gramzow L."/>
            <person name="Gutensohn M."/>
            <person name="Harholt J."/>
            <person name="Hattori M."/>
            <person name="Heyl A."/>
            <person name="Hirai T."/>
            <person name="Hiwatashi Y."/>
            <person name="Ishikawa M."/>
            <person name="Iwata M."/>
            <person name="Karol K.G."/>
            <person name="Koehler B."/>
            <person name="Kolukisaoglu U."/>
            <person name="Kubo M."/>
            <person name="Kurata T."/>
            <person name="Lalonde S."/>
            <person name="Li K."/>
            <person name="Li Y."/>
            <person name="Litt A."/>
            <person name="Lyons E."/>
            <person name="Manning G."/>
            <person name="Maruyama T."/>
            <person name="Michael T.P."/>
            <person name="Mikami K."/>
            <person name="Miyazaki S."/>
            <person name="Morinaga S."/>
            <person name="Murata T."/>
            <person name="Mueller-Roeber B."/>
            <person name="Nelson D.R."/>
            <person name="Obara M."/>
            <person name="Oguri Y."/>
            <person name="Olmstead R.G."/>
            <person name="Onodera N."/>
            <person name="Petersen B.L."/>
            <person name="Pils B."/>
            <person name="Prigge M."/>
            <person name="Rensing S.A."/>
            <person name="Riano-Pachon D.M."/>
            <person name="Roberts A.W."/>
            <person name="Sato Y."/>
            <person name="Scheller H.V."/>
            <person name="Schulz B."/>
            <person name="Schulz C."/>
            <person name="Shakirov E.V."/>
            <person name="Shibagaki N."/>
            <person name="Shinohara N."/>
            <person name="Shippen D.E."/>
            <person name="Soerensen I."/>
            <person name="Sotooka R."/>
            <person name="Sugimoto N."/>
            <person name="Sugita M."/>
            <person name="Sumikawa N."/>
            <person name="Tanurdzic M."/>
            <person name="Theissen G."/>
            <person name="Ulvskov P."/>
            <person name="Wakazuki S."/>
            <person name="Weng J.K."/>
            <person name="Willats W.W."/>
            <person name="Wipf D."/>
            <person name="Wolf P.G."/>
            <person name="Yang L."/>
            <person name="Zimmer A.D."/>
            <person name="Zhu Q."/>
            <person name="Mitros T."/>
            <person name="Hellsten U."/>
            <person name="Loque D."/>
            <person name="Otillar R."/>
            <person name="Salamov A."/>
            <person name="Schmutz J."/>
            <person name="Shapiro H."/>
            <person name="Lindquist E."/>
            <person name="Lucas S."/>
            <person name="Rokhsar D."/>
            <person name="Grigoriev I.V."/>
        </authorList>
    </citation>
    <scope>NUCLEOTIDE SEQUENCE [LARGE SCALE GENOMIC DNA]</scope>
</reference>
<organism evidence="3">
    <name type="scientific">Selaginella moellendorffii</name>
    <name type="common">Spikemoss</name>
    <dbReference type="NCBI Taxonomy" id="88036"/>
    <lineage>
        <taxon>Eukaryota</taxon>
        <taxon>Viridiplantae</taxon>
        <taxon>Streptophyta</taxon>
        <taxon>Embryophyta</taxon>
        <taxon>Tracheophyta</taxon>
        <taxon>Lycopodiopsida</taxon>
        <taxon>Selaginellales</taxon>
        <taxon>Selaginellaceae</taxon>
        <taxon>Selaginella</taxon>
    </lineage>
</organism>
<evidence type="ECO:0000313" key="2">
    <source>
        <dbReference type="EMBL" id="EFJ23857.1"/>
    </source>
</evidence>
<feature type="compositionally biased region" description="Polar residues" evidence="1">
    <location>
        <begin position="191"/>
        <end position="207"/>
    </location>
</feature>
<dbReference type="EMBL" id="GL377591">
    <property type="protein sequence ID" value="EFJ23857.1"/>
    <property type="molecule type" value="Genomic_DNA"/>
</dbReference>
<proteinExistence type="predicted"/>
<accession>D8RUX6</accession>
<dbReference type="Proteomes" id="UP000001514">
    <property type="component" value="Unassembled WGS sequence"/>
</dbReference>
<protein>
    <submittedName>
        <fullName evidence="2">Uncharacterized protein</fullName>
    </submittedName>
</protein>
<dbReference type="Gramene" id="EFJ23857">
    <property type="protein sequence ID" value="EFJ23857"/>
    <property type="gene ID" value="SELMODRAFT_415072"/>
</dbReference>
<feature type="region of interest" description="Disordered" evidence="1">
    <location>
        <begin position="182"/>
        <end position="207"/>
    </location>
</feature>
<dbReference type="KEGG" id="smo:SELMODRAFT_415072"/>
<dbReference type="HOGENOM" id="CLU_1328350_0_0_1"/>
<evidence type="ECO:0000256" key="1">
    <source>
        <dbReference type="SAM" id="MobiDB-lite"/>
    </source>
</evidence>